<dbReference type="InterPro" id="IPR049979">
    <property type="entry name" value="Cys_resp_CS_actino"/>
</dbReference>
<evidence type="ECO:0000313" key="1">
    <source>
        <dbReference type="EMBL" id="MFC4030016.1"/>
    </source>
</evidence>
<protein>
    <submittedName>
        <fullName evidence="1">Leader peptide</fullName>
    </submittedName>
</protein>
<comment type="caution">
    <text evidence="1">The sequence shown here is derived from an EMBL/GenBank/DDBJ whole genome shotgun (WGS) entry which is preliminary data.</text>
</comment>
<evidence type="ECO:0000313" key="2">
    <source>
        <dbReference type="Proteomes" id="UP001595765"/>
    </source>
</evidence>
<proteinExistence type="predicted"/>
<dbReference type="NCBIfam" id="NF042934">
    <property type="entry name" value="cis_reg_atten"/>
    <property type="match status" value="1"/>
</dbReference>
<organism evidence="1 2">
    <name type="scientific">Streptomyces polygonati</name>
    <dbReference type="NCBI Taxonomy" id="1617087"/>
    <lineage>
        <taxon>Bacteria</taxon>
        <taxon>Bacillati</taxon>
        <taxon>Actinomycetota</taxon>
        <taxon>Actinomycetes</taxon>
        <taxon>Kitasatosporales</taxon>
        <taxon>Streptomycetaceae</taxon>
        <taxon>Streptomyces</taxon>
    </lineage>
</organism>
<accession>A0ABV8HIB3</accession>
<dbReference type="RefSeq" id="WP_386425077.1">
    <property type="nucleotide sequence ID" value="NZ_JBHSBB010000001.1"/>
</dbReference>
<dbReference type="Proteomes" id="UP001595765">
    <property type="component" value="Unassembled WGS sequence"/>
</dbReference>
<gene>
    <name evidence="1" type="ORF">ACFO3J_00865</name>
</gene>
<keyword evidence="2" id="KW-1185">Reference proteome</keyword>
<sequence>MPRTPALTRRLHVDLVRVGASVCPGS</sequence>
<reference evidence="2" key="1">
    <citation type="journal article" date="2019" name="Int. J. Syst. Evol. Microbiol.">
        <title>The Global Catalogue of Microorganisms (GCM) 10K type strain sequencing project: providing services to taxonomists for standard genome sequencing and annotation.</title>
        <authorList>
            <consortium name="The Broad Institute Genomics Platform"/>
            <consortium name="The Broad Institute Genome Sequencing Center for Infectious Disease"/>
            <person name="Wu L."/>
            <person name="Ma J."/>
        </authorList>
    </citation>
    <scope>NUCLEOTIDE SEQUENCE [LARGE SCALE GENOMIC DNA]</scope>
    <source>
        <strain evidence="2">CGMCC 4.7237</strain>
    </source>
</reference>
<name>A0ABV8HIB3_9ACTN</name>
<dbReference type="EMBL" id="JBHSBB010000001">
    <property type="protein sequence ID" value="MFC4030016.1"/>
    <property type="molecule type" value="Genomic_DNA"/>
</dbReference>